<dbReference type="RefSeq" id="WP_101343919.1">
    <property type="nucleotide sequence ID" value="NZ_PJAI02000017.1"/>
</dbReference>
<comment type="caution">
    <text evidence="9">The sequence shown here is derived from an EMBL/GenBank/DDBJ whole genome shotgun (WGS) entry which is preliminary data.</text>
</comment>
<feature type="domain" description="RCK C-terminal" evidence="8">
    <location>
        <begin position="195"/>
        <end position="280"/>
    </location>
</feature>
<evidence type="ECO:0000256" key="7">
    <source>
        <dbReference type="SAM" id="Phobius"/>
    </source>
</evidence>
<evidence type="ECO:0000256" key="1">
    <source>
        <dbReference type="ARBA" id="ARBA00004141"/>
    </source>
</evidence>
<evidence type="ECO:0000256" key="3">
    <source>
        <dbReference type="ARBA" id="ARBA00022692"/>
    </source>
</evidence>
<feature type="transmembrane region" description="Helical" evidence="7">
    <location>
        <begin position="553"/>
        <end position="573"/>
    </location>
</feature>
<feature type="transmembrane region" description="Helical" evidence="7">
    <location>
        <begin position="167"/>
        <end position="189"/>
    </location>
</feature>
<dbReference type="InterPro" id="IPR006037">
    <property type="entry name" value="RCK_C"/>
</dbReference>
<keyword evidence="5 7" id="KW-1133">Transmembrane helix</keyword>
<dbReference type="Proteomes" id="UP000815846">
    <property type="component" value="Unassembled WGS sequence"/>
</dbReference>
<evidence type="ECO:0000256" key="2">
    <source>
        <dbReference type="ARBA" id="ARBA00022448"/>
    </source>
</evidence>
<evidence type="ECO:0000256" key="6">
    <source>
        <dbReference type="ARBA" id="ARBA00023136"/>
    </source>
</evidence>
<feature type="transmembrane region" description="Helical" evidence="7">
    <location>
        <begin position="95"/>
        <end position="116"/>
    </location>
</feature>
<keyword evidence="2" id="KW-0813">Transport</keyword>
<organism evidence="9 10">
    <name type="scientific">Colwellia echini</name>
    <dbReference type="NCBI Taxonomy" id="1982103"/>
    <lineage>
        <taxon>Bacteria</taxon>
        <taxon>Pseudomonadati</taxon>
        <taxon>Pseudomonadota</taxon>
        <taxon>Gammaproteobacteria</taxon>
        <taxon>Alteromonadales</taxon>
        <taxon>Colwelliaceae</taxon>
        <taxon>Colwellia</taxon>
    </lineage>
</organism>
<feature type="domain" description="RCK C-terminal" evidence="8">
    <location>
        <begin position="282"/>
        <end position="369"/>
    </location>
</feature>
<feature type="transmembrane region" description="Helical" evidence="7">
    <location>
        <begin position="513"/>
        <end position="533"/>
    </location>
</feature>
<feature type="transmembrane region" description="Helical" evidence="7">
    <location>
        <begin position="430"/>
        <end position="448"/>
    </location>
</feature>
<keyword evidence="3 7" id="KW-0812">Transmembrane</keyword>
<gene>
    <name evidence="9" type="ORF">CWS31_013415</name>
</gene>
<keyword evidence="10" id="KW-1185">Reference proteome</keyword>
<dbReference type="PANTHER" id="PTHR43652:SF2">
    <property type="entry name" value="BASIC AMINO ACID ANTIPORTER YFCC-RELATED"/>
    <property type="match status" value="1"/>
</dbReference>
<feature type="transmembrane region" description="Helical" evidence="7">
    <location>
        <begin position="468"/>
        <end position="501"/>
    </location>
</feature>
<accession>A0ABY3MUC1</accession>
<feature type="transmembrane region" description="Helical" evidence="7">
    <location>
        <begin position="136"/>
        <end position="155"/>
    </location>
</feature>
<feature type="transmembrane region" description="Helical" evidence="7">
    <location>
        <begin position="29"/>
        <end position="46"/>
    </location>
</feature>
<evidence type="ECO:0000256" key="4">
    <source>
        <dbReference type="ARBA" id="ARBA00022737"/>
    </source>
</evidence>
<dbReference type="Gene3D" id="3.30.70.1450">
    <property type="entry name" value="Regulator of K+ conductance, C-terminal domain"/>
    <property type="match status" value="2"/>
</dbReference>
<evidence type="ECO:0000259" key="8">
    <source>
        <dbReference type="PROSITE" id="PS51202"/>
    </source>
</evidence>
<evidence type="ECO:0000313" key="10">
    <source>
        <dbReference type="Proteomes" id="UP000815846"/>
    </source>
</evidence>
<feature type="transmembrane region" description="Helical" evidence="7">
    <location>
        <begin position="6"/>
        <end position="22"/>
    </location>
</feature>
<feature type="transmembrane region" description="Helical" evidence="7">
    <location>
        <begin position="52"/>
        <end position="70"/>
    </location>
</feature>
<dbReference type="Pfam" id="PF02080">
    <property type="entry name" value="TrkA_C"/>
    <property type="match status" value="2"/>
</dbReference>
<comment type="subcellular location">
    <subcellularLocation>
        <location evidence="1">Membrane</location>
        <topology evidence="1">Multi-pass membrane protein</topology>
    </subcellularLocation>
</comment>
<sequence length="575" mass="62498">MVIEQWLMVAVFITTFISLVKYSKVPERVFSVTVLVCLALSFVSVNDILTNAVNPGLVTLVLLVLCSFAFERTSILRRLSAGVFHGSKVKSSLRLLLGTAFASAIMSNTAVVATLINTVKKNQLINAGKLLLPLSFAAILGGTLTLVGTSTNLIVNSLLIKQGHEGFGFFDFSLIGLAAFALCLIVILLRSRTLPDISRDDLITENYLLEAEVSLSSTLIGKSIEENGLRNLDSLFLVEIVRQGRLISAICPEDEIQANDKLIFSGDISKVLTLQQFDGLSLYAEQDDLLRDNLTEVLLKSDSAIVGKSLKQAGFRARFDAAVVAVRREGSALSGKLGDIVLQSGDFLVLAVGKDFPTRTNLSKNFYILSGRQADNMLSGWRDYATVWGFVASIFVSVFTTLPLLSCLFIYIAFLIFSGALTVNEIKRRFPLEIWMIVLGALTLASAIENTGIASMFAQNIEGFLHGQSIYIAFVLIFVLTLILTELITNSAAAALAFPIAYNIALALDVDPIPFVMAVAFAASGSFISPYGYQTNVMVYNAGNYQLSDFVKFGLPISIIYSITAIIMIPLVFPF</sequence>
<keyword evidence="4" id="KW-0677">Repeat</keyword>
<dbReference type="Pfam" id="PF03600">
    <property type="entry name" value="CitMHS"/>
    <property type="match status" value="1"/>
</dbReference>
<dbReference type="InterPro" id="IPR004680">
    <property type="entry name" value="Cit_transptr-like_dom"/>
</dbReference>
<evidence type="ECO:0000256" key="5">
    <source>
        <dbReference type="ARBA" id="ARBA00022989"/>
    </source>
</evidence>
<name>A0ABY3MUC1_9GAMM</name>
<dbReference type="InterPro" id="IPR036721">
    <property type="entry name" value="RCK_C_sf"/>
</dbReference>
<dbReference type="InterPro" id="IPR051679">
    <property type="entry name" value="DASS-Related_Transporters"/>
</dbReference>
<protein>
    <submittedName>
        <fullName evidence="9">SLC13 family permease</fullName>
    </submittedName>
</protein>
<reference evidence="9 10" key="1">
    <citation type="submission" date="2019-08" db="EMBL/GenBank/DDBJ databases">
        <title>Microbe sample from Colwellia echini.</title>
        <authorList>
            <person name="Christiansen L."/>
            <person name="Pathiraja D."/>
            <person name="Schultz-Johansen M."/>
            <person name="Choi I.-G."/>
            <person name="Stougaard P."/>
        </authorList>
    </citation>
    <scope>NUCLEOTIDE SEQUENCE [LARGE SCALE GENOMIC DNA]</scope>
    <source>
        <strain evidence="9 10">A3</strain>
    </source>
</reference>
<dbReference type="PROSITE" id="PS51202">
    <property type="entry name" value="RCK_C"/>
    <property type="match status" value="2"/>
</dbReference>
<dbReference type="SUPFAM" id="SSF116726">
    <property type="entry name" value="TrkA C-terminal domain-like"/>
    <property type="match status" value="2"/>
</dbReference>
<keyword evidence="6 7" id="KW-0472">Membrane</keyword>
<proteinExistence type="predicted"/>
<dbReference type="PANTHER" id="PTHR43652">
    <property type="entry name" value="BASIC AMINO ACID ANTIPORTER YFCC-RELATED"/>
    <property type="match status" value="1"/>
</dbReference>
<feature type="transmembrane region" description="Helical" evidence="7">
    <location>
        <begin position="387"/>
        <end position="418"/>
    </location>
</feature>
<dbReference type="EMBL" id="PJAI02000017">
    <property type="protein sequence ID" value="TYK64816.1"/>
    <property type="molecule type" value="Genomic_DNA"/>
</dbReference>
<evidence type="ECO:0000313" key="9">
    <source>
        <dbReference type="EMBL" id="TYK64816.1"/>
    </source>
</evidence>